<dbReference type="InterPro" id="IPR009003">
    <property type="entry name" value="Peptidase_S1_PA"/>
</dbReference>
<evidence type="ECO:0000256" key="1">
    <source>
        <dbReference type="ARBA" id="ARBA00023157"/>
    </source>
</evidence>
<keyword evidence="5" id="KW-1185">Reference proteome</keyword>
<keyword evidence="1" id="KW-1015">Disulfide bond</keyword>
<evidence type="ECO:0000259" key="3">
    <source>
        <dbReference type="PROSITE" id="PS50240"/>
    </source>
</evidence>
<dbReference type="CDD" id="cd00190">
    <property type="entry name" value="Tryp_SPc"/>
    <property type="match status" value="1"/>
</dbReference>
<feature type="domain" description="Peptidase S1" evidence="3">
    <location>
        <begin position="1"/>
        <end position="182"/>
    </location>
</feature>
<evidence type="ECO:0000313" key="5">
    <source>
        <dbReference type="Proteomes" id="UP000270296"/>
    </source>
</evidence>
<dbReference type="Pfam" id="PF00089">
    <property type="entry name" value="Trypsin"/>
    <property type="match status" value="1"/>
</dbReference>
<dbReference type="SUPFAM" id="SSF50494">
    <property type="entry name" value="Trypsin-like serine proteases"/>
    <property type="match status" value="1"/>
</dbReference>
<dbReference type="SMART" id="SM00020">
    <property type="entry name" value="Tryp_SPc"/>
    <property type="match status" value="1"/>
</dbReference>
<dbReference type="InterPro" id="IPR043504">
    <property type="entry name" value="Peptidase_S1_PA_chymotrypsin"/>
</dbReference>
<evidence type="ECO:0000313" key="4">
    <source>
        <dbReference type="EMBL" id="VDP32148.1"/>
    </source>
</evidence>
<protein>
    <submittedName>
        <fullName evidence="6">Peptidase S1 domain-containing protein</fullName>
    </submittedName>
</protein>
<gene>
    <name evidence="4" type="ORF">SBAD_LOCUS10477</name>
</gene>
<dbReference type="InterPro" id="IPR001254">
    <property type="entry name" value="Trypsin_dom"/>
</dbReference>
<reference evidence="4 5" key="2">
    <citation type="submission" date="2018-11" db="EMBL/GenBank/DDBJ databases">
        <authorList>
            <consortium name="Pathogen Informatics"/>
        </authorList>
    </citation>
    <scope>NUCLEOTIDE SEQUENCE [LARGE SCALE GENOMIC DNA]</scope>
</reference>
<dbReference type="EMBL" id="UZAM01014133">
    <property type="protein sequence ID" value="VDP32148.1"/>
    <property type="molecule type" value="Genomic_DNA"/>
</dbReference>
<dbReference type="PANTHER" id="PTHR24252:SF7">
    <property type="entry name" value="HYALIN"/>
    <property type="match status" value="1"/>
</dbReference>
<dbReference type="AlphaFoldDB" id="A0A183J3M8"/>
<evidence type="ECO:0000256" key="2">
    <source>
        <dbReference type="ARBA" id="ARBA00024195"/>
    </source>
</evidence>
<proteinExistence type="inferred from homology"/>
<reference evidence="6" key="1">
    <citation type="submission" date="2016-06" db="UniProtKB">
        <authorList>
            <consortium name="WormBaseParasite"/>
        </authorList>
    </citation>
    <scope>IDENTIFICATION</scope>
</reference>
<dbReference type="PANTHER" id="PTHR24252">
    <property type="entry name" value="ACROSIN-RELATED"/>
    <property type="match status" value="1"/>
</dbReference>
<dbReference type="Proteomes" id="UP000270296">
    <property type="component" value="Unassembled WGS sequence"/>
</dbReference>
<dbReference type="InterPro" id="IPR001314">
    <property type="entry name" value="Peptidase_S1A"/>
</dbReference>
<name>A0A183J3M8_9BILA</name>
<sequence length="182" mass="20686">MHNHTNFWDENVQWRTIKKIVMHPQYNVYTMENDISLIQLSEPVEFKFNVQPICLPPQSTTYEAGKLVYATGWGTTSYFGFNSDLLLEVGVWTVDREKCIMGYKKYGKKINDEEMICAGSPFGGKDACGRDSGGPLNALDTTTYRWILYGVTSFGENCGLPEAPGVYTKVVPYLQWIKQTLK</sequence>
<accession>A0A183J3M8</accession>
<dbReference type="GO" id="GO:0006508">
    <property type="term" value="P:proteolysis"/>
    <property type="evidence" value="ECO:0007669"/>
    <property type="project" value="InterPro"/>
</dbReference>
<comment type="similarity">
    <text evidence="2">Belongs to the peptidase S1 family. CLIP subfamily.</text>
</comment>
<dbReference type="OrthoDB" id="6376138at2759"/>
<evidence type="ECO:0000313" key="6">
    <source>
        <dbReference type="WBParaSite" id="SBAD_0001084201-mRNA-1"/>
    </source>
</evidence>
<dbReference type="GO" id="GO:0004252">
    <property type="term" value="F:serine-type endopeptidase activity"/>
    <property type="evidence" value="ECO:0007669"/>
    <property type="project" value="InterPro"/>
</dbReference>
<dbReference type="PRINTS" id="PR00722">
    <property type="entry name" value="CHYMOTRYPSIN"/>
</dbReference>
<dbReference type="Gene3D" id="2.40.10.10">
    <property type="entry name" value="Trypsin-like serine proteases"/>
    <property type="match status" value="1"/>
</dbReference>
<dbReference type="FunFam" id="2.40.10.10:FF:000002">
    <property type="entry name" value="Transmembrane protease serine"/>
    <property type="match status" value="1"/>
</dbReference>
<dbReference type="PROSITE" id="PS50240">
    <property type="entry name" value="TRYPSIN_DOM"/>
    <property type="match status" value="1"/>
</dbReference>
<dbReference type="WBParaSite" id="SBAD_0001084201-mRNA-1">
    <property type="protein sequence ID" value="SBAD_0001084201-mRNA-1"/>
    <property type="gene ID" value="SBAD_0001084201"/>
</dbReference>
<organism evidence="6">
    <name type="scientific">Soboliphyme baturini</name>
    <dbReference type="NCBI Taxonomy" id="241478"/>
    <lineage>
        <taxon>Eukaryota</taxon>
        <taxon>Metazoa</taxon>
        <taxon>Ecdysozoa</taxon>
        <taxon>Nematoda</taxon>
        <taxon>Enoplea</taxon>
        <taxon>Dorylaimia</taxon>
        <taxon>Dioctophymatida</taxon>
        <taxon>Dioctophymatoidea</taxon>
        <taxon>Soboliphymatidae</taxon>
        <taxon>Soboliphyme</taxon>
    </lineage>
</organism>